<feature type="binding site" evidence="9 11">
    <location>
        <position position="109"/>
    </location>
    <ligand>
        <name>FMN</name>
        <dbReference type="ChEBI" id="CHEBI:58210"/>
    </ligand>
</feature>
<keyword evidence="15" id="KW-1185">Reference proteome</keyword>
<keyword evidence="5 9" id="KW-0285">Flavoprotein</keyword>
<evidence type="ECO:0000256" key="11">
    <source>
        <dbReference type="PIRSR" id="PIRSR000190-2"/>
    </source>
</evidence>
<evidence type="ECO:0000313" key="15">
    <source>
        <dbReference type="Proteomes" id="UP000010482"/>
    </source>
</evidence>
<comment type="cofactor">
    <cofactor evidence="9 11">
        <name>FMN</name>
        <dbReference type="ChEBI" id="CHEBI:58210"/>
    </cofactor>
    <text evidence="9 11">Binds 1 FMN per subunit.</text>
</comment>
<evidence type="ECO:0000256" key="9">
    <source>
        <dbReference type="HAMAP-Rule" id="MF_01629"/>
    </source>
</evidence>
<dbReference type="EMBL" id="CP003944">
    <property type="protein sequence ID" value="AFZ51483.1"/>
    <property type="molecule type" value="Genomic_DNA"/>
</dbReference>
<comment type="pathway">
    <text evidence="1 9">Cofactor metabolism; pyridoxal 5'-phosphate salvage; pyridoxal 5'-phosphate from pyridoxamine 5'-phosphate: step 1/1.</text>
</comment>
<comment type="subunit">
    <text evidence="4 9">Homodimer.</text>
</comment>
<comment type="similarity">
    <text evidence="3 9">Belongs to the pyridoxamine 5'-phosphate oxidase family.</text>
</comment>
<dbReference type="InterPro" id="IPR019740">
    <property type="entry name" value="Pyridox_Oxase_CS"/>
</dbReference>
<keyword evidence="6 9" id="KW-0288">FMN</keyword>
<feature type="binding site" evidence="9 11">
    <location>
        <position position="87"/>
    </location>
    <ligand>
        <name>FMN</name>
        <dbReference type="ChEBI" id="CHEBI:58210"/>
    </ligand>
</feature>
<dbReference type="KEGG" id="dsl:Dacsa_2930"/>
<organism evidence="14 15">
    <name type="scientific">Dactylococcopsis salina (strain PCC 8305)</name>
    <name type="common">Myxobactron salinum</name>
    <dbReference type="NCBI Taxonomy" id="13035"/>
    <lineage>
        <taxon>Bacteria</taxon>
        <taxon>Bacillati</taxon>
        <taxon>Cyanobacteriota</taxon>
        <taxon>Cyanophyceae</taxon>
        <taxon>Nodosilineales</taxon>
        <taxon>Cymatolegaceae</taxon>
        <taxon>Dactylococcopsis</taxon>
    </lineage>
</organism>
<dbReference type="STRING" id="13035.Dacsa_2930"/>
<comment type="function">
    <text evidence="9">Catalyzes the oxidation of either pyridoxine 5'-phosphate (PNP) or pyridoxamine 5'-phosphate (PMP) into pyridoxal 5'-phosphate (PLP).</text>
</comment>
<keyword evidence="8 9" id="KW-0664">Pyridoxine biosynthesis</keyword>
<evidence type="ECO:0000313" key="14">
    <source>
        <dbReference type="EMBL" id="AFZ51483.1"/>
    </source>
</evidence>
<dbReference type="PANTHER" id="PTHR10851:SF0">
    <property type="entry name" value="PYRIDOXINE-5'-PHOSPHATE OXIDASE"/>
    <property type="match status" value="1"/>
</dbReference>
<dbReference type="NCBIfam" id="TIGR00558">
    <property type="entry name" value="pdxH"/>
    <property type="match status" value="1"/>
</dbReference>
<feature type="binding site" evidence="9 10">
    <location>
        <position position="70"/>
    </location>
    <ligand>
        <name>substrate</name>
    </ligand>
</feature>
<keyword evidence="7 9" id="KW-0560">Oxidoreductase</keyword>
<gene>
    <name evidence="9" type="primary">pdxH</name>
    <name evidence="14" type="ORF">Dacsa_2930</name>
</gene>
<evidence type="ECO:0000259" key="13">
    <source>
        <dbReference type="Pfam" id="PF10590"/>
    </source>
</evidence>
<dbReference type="InterPro" id="IPR000659">
    <property type="entry name" value="Pyridox_Oxase"/>
</dbReference>
<dbReference type="EC" id="1.4.3.5" evidence="9"/>
<comment type="catalytic activity">
    <reaction evidence="9">
        <text>pyridoxamine 5'-phosphate + O2 + H2O = pyridoxal 5'-phosphate + H2O2 + NH4(+)</text>
        <dbReference type="Rhea" id="RHEA:15817"/>
        <dbReference type="ChEBI" id="CHEBI:15377"/>
        <dbReference type="ChEBI" id="CHEBI:15379"/>
        <dbReference type="ChEBI" id="CHEBI:16240"/>
        <dbReference type="ChEBI" id="CHEBI:28938"/>
        <dbReference type="ChEBI" id="CHEBI:58451"/>
        <dbReference type="ChEBI" id="CHEBI:597326"/>
        <dbReference type="EC" id="1.4.3.5"/>
    </reaction>
</comment>
<name>K9YZC9_DACS8</name>
<dbReference type="GO" id="GO:0008615">
    <property type="term" value="P:pyridoxine biosynthetic process"/>
    <property type="evidence" value="ECO:0007669"/>
    <property type="project" value="UniProtKB-UniRule"/>
</dbReference>
<dbReference type="AlphaFoldDB" id="K9YZC9"/>
<feature type="binding site" evidence="9 10">
    <location>
        <position position="131"/>
    </location>
    <ligand>
        <name>substrate</name>
    </ligand>
</feature>
<evidence type="ECO:0000256" key="5">
    <source>
        <dbReference type="ARBA" id="ARBA00022630"/>
    </source>
</evidence>
<feature type="binding site" evidence="9 11">
    <location>
        <begin position="65"/>
        <end position="70"/>
    </location>
    <ligand>
        <name>FMN</name>
        <dbReference type="ChEBI" id="CHEBI:58210"/>
    </ligand>
</feature>
<evidence type="ECO:0000256" key="7">
    <source>
        <dbReference type="ARBA" id="ARBA00023002"/>
    </source>
</evidence>
<dbReference type="Gene3D" id="2.30.110.10">
    <property type="entry name" value="Electron Transport, Fmn-binding Protein, Chain A"/>
    <property type="match status" value="1"/>
</dbReference>
<dbReference type="NCBIfam" id="NF004231">
    <property type="entry name" value="PRK05679.1"/>
    <property type="match status" value="1"/>
</dbReference>
<feature type="binding site" evidence="10">
    <location>
        <begin position="12"/>
        <end position="15"/>
    </location>
    <ligand>
        <name>substrate</name>
    </ligand>
</feature>
<evidence type="ECO:0000256" key="8">
    <source>
        <dbReference type="ARBA" id="ARBA00023096"/>
    </source>
</evidence>
<evidence type="ECO:0000256" key="6">
    <source>
        <dbReference type="ARBA" id="ARBA00022643"/>
    </source>
</evidence>
<feature type="binding site" evidence="9 10">
    <location>
        <position position="135"/>
    </location>
    <ligand>
        <name>substrate</name>
    </ligand>
</feature>
<dbReference type="HAMAP" id="MF_01629">
    <property type="entry name" value="PdxH"/>
    <property type="match status" value="1"/>
</dbReference>
<dbReference type="Proteomes" id="UP000010482">
    <property type="component" value="Chromosome"/>
</dbReference>
<feature type="binding site" evidence="9 11">
    <location>
        <begin position="144"/>
        <end position="145"/>
    </location>
    <ligand>
        <name>FMN</name>
        <dbReference type="ChEBI" id="CHEBI:58210"/>
    </ligand>
</feature>
<comment type="catalytic activity">
    <reaction evidence="9">
        <text>pyridoxine 5'-phosphate + O2 = pyridoxal 5'-phosphate + H2O2</text>
        <dbReference type="Rhea" id="RHEA:15149"/>
        <dbReference type="ChEBI" id="CHEBI:15379"/>
        <dbReference type="ChEBI" id="CHEBI:16240"/>
        <dbReference type="ChEBI" id="CHEBI:58589"/>
        <dbReference type="ChEBI" id="CHEBI:597326"/>
        <dbReference type="EC" id="1.4.3.5"/>
    </reaction>
</comment>
<dbReference type="InterPro" id="IPR012349">
    <property type="entry name" value="Split_barrel_FMN-bd"/>
</dbReference>
<dbReference type="GO" id="GO:0004733">
    <property type="term" value="F:pyridoxamine phosphate oxidase activity"/>
    <property type="evidence" value="ECO:0007669"/>
    <property type="project" value="UniProtKB-UniRule"/>
</dbReference>
<feature type="domain" description="Pyridoxine 5'-phosphate oxidase dimerisation C-terminal" evidence="13">
    <location>
        <begin position="176"/>
        <end position="217"/>
    </location>
</feature>
<dbReference type="SUPFAM" id="SSF50475">
    <property type="entry name" value="FMN-binding split barrel"/>
    <property type="match status" value="1"/>
</dbReference>
<dbReference type="InterPro" id="IPR011576">
    <property type="entry name" value="Pyridox_Oxase_N"/>
</dbReference>
<dbReference type="Pfam" id="PF10590">
    <property type="entry name" value="PNP_phzG_C"/>
    <property type="match status" value="1"/>
</dbReference>
<feature type="binding site" evidence="9 10">
    <location>
        <begin position="195"/>
        <end position="197"/>
    </location>
    <ligand>
        <name>substrate</name>
    </ligand>
</feature>
<dbReference type="eggNOG" id="COG0259">
    <property type="taxonomic scope" value="Bacteria"/>
</dbReference>
<dbReference type="Pfam" id="PF01243">
    <property type="entry name" value="PNPOx_N"/>
    <property type="match status" value="1"/>
</dbReference>
<dbReference type="PATRIC" id="fig|13035.3.peg.3340"/>
<comment type="pathway">
    <text evidence="2 9">Cofactor metabolism; pyridoxal 5'-phosphate salvage; pyridoxal 5'-phosphate from pyridoxine 5'-phosphate: step 1/1.</text>
</comment>
<feature type="binding site" evidence="9 11">
    <location>
        <begin position="80"/>
        <end position="81"/>
    </location>
    <ligand>
        <name>FMN</name>
        <dbReference type="ChEBI" id="CHEBI:58210"/>
    </ligand>
</feature>
<evidence type="ECO:0000256" key="10">
    <source>
        <dbReference type="PIRSR" id="PIRSR000190-1"/>
    </source>
</evidence>
<feature type="domain" description="Pyridoxamine 5'-phosphate oxidase N-terminal" evidence="12">
    <location>
        <begin position="38"/>
        <end position="163"/>
    </location>
</feature>
<dbReference type="GO" id="GO:0010181">
    <property type="term" value="F:FMN binding"/>
    <property type="evidence" value="ECO:0007669"/>
    <property type="project" value="UniProtKB-UniRule"/>
</dbReference>
<evidence type="ECO:0000256" key="3">
    <source>
        <dbReference type="ARBA" id="ARBA00007301"/>
    </source>
</evidence>
<dbReference type="InterPro" id="IPR019576">
    <property type="entry name" value="Pyridoxamine_oxidase_dimer_C"/>
</dbReference>
<dbReference type="HOGENOM" id="CLU_032263_2_2_3"/>
<dbReference type="OrthoDB" id="9780392at2"/>
<dbReference type="PIRSF" id="PIRSF000190">
    <property type="entry name" value="Pyd_amn-ph_oxd"/>
    <property type="match status" value="1"/>
</dbReference>
<dbReference type="FunFam" id="2.30.110.10:FF:000005">
    <property type="entry name" value="NAD(P)H-hydrate epimerase"/>
    <property type="match status" value="1"/>
</dbReference>
<sequence length="217" mass="25108">MSETLKNVAELRRNYTRAGLNETEADPNPFRQFQVWFEQALSAELPEPNAMTLATATPDGKPSARIVLLKGFDEKGFVFYTNYNSRKGEQLANNSYAALVFWWAELERQVRLEGQVEKVSTEESTAYFESRPFGSRLGAWASPQSQVIASRTVLEEKLAALEQQYQQETVPKPAHWGGYCLKPTEFEFWQGRPNRLHDRLRYRQQEDEGWIRERLAP</sequence>
<accession>K9YZC9</accession>
<reference evidence="14" key="1">
    <citation type="submission" date="2012-04" db="EMBL/GenBank/DDBJ databases">
        <title>Finished genome of Dactylococcopsis salina PCC 8305.</title>
        <authorList>
            <consortium name="US DOE Joint Genome Institute"/>
            <person name="Gugger M."/>
            <person name="Coursin T."/>
            <person name="Rippka R."/>
            <person name="Tandeau De Marsac N."/>
            <person name="Huntemann M."/>
            <person name="Wei C.-L."/>
            <person name="Han J."/>
            <person name="Detter J.C."/>
            <person name="Han C."/>
            <person name="Tapia R."/>
            <person name="Daligault H."/>
            <person name="Chen A."/>
            <person name="Krypides N."/>
            <person name="Mavromatis K."/>
            <person name="Markowitz V."/>
            <person name="Szeto E."/>
            <person name="Ivanova N."/>
            <person name="Ovchinnikova G."/>
            <person name="Pagani I."/>
            <person name="Pati A."/>
            <person name="Goodwin L."/>
            <person name="Peters L."/>
            <person name="Pitluck S."/>
            <person name="Woyke T."/>
            <person name="Kerfeld C."/>
        </authorList>
    </citation>
    <scope>NUCLEOTIDE SEQUENCE [LARGE SCALE GENOMIC DNA]</scope>
    <source>
        <strain evidence="14">PCC 8305</strain>
    </source>
</reference>
<proteinExistence type="inferred from homology"/>
<protein>
    <recommendedName>
        <fullName evidence="9">Pyridoxine/pyridoxamine 5'-phosphate oxidase</fullName>
        <ecNumber evidence="9">1.4.3.5</ecNumber>
    </recommendedName>
    <alternativeName>
        <fullName evidence="9">PNP/PMP oxidase</fullName>
        <shortName evidence="9">PNPOx</shortName>
    </alternativeName>
    <alternativeName>
        <fullName evidence="9">Pyridoxal 5'-phosphate synthase</fullName>
    </alternativeName>
</protein>
<evidence type="ECO:0000259" key="12">
    <source>
        <dbReference type="Pfam" id="PF01243"/>
    </source>
</evidence>
<feature type="binding site" evidence="9 10">
    <location>
        <position position="127"/>
    </location>
    <ligand>
        <name>substrate</name>
    </ligand>
</feature>
<evidence type="ECO:0000256" key="4">
    <source>
        <dbReference type="ARBA" id="ARBA00011738"/>
    </source>
</evidence>
<feature type="binding site" evidence="9 11">
    <location>
        <position position="189"/>
    </location>
    <ligand>
        <name>FMN</name>
        <dbReference type="ChEBI" id="CHEBI:58210"/>
    </ligand>
</feature>
<dbReference type="UniPathway" id="UPA01068">
    <property type="reaction ID" value="UER00304"/>
</dbReference>
<dbReference type="PROSITE" id="PS01064">
    <property type="entry name" value="PYRIDOX_OXIDASE"/>
    <property type="match status" value="1"/>
</dbReference>
<evidence type="ECO:0000256" key="2">
    <source>
        <dbReference type="ARBA" id="ARBA00005037"/>
    </source>
</evidence>
<feature type="binding site" evidence="9 11">
    <location>
        <position position="199"/>
    </location>
    <ligand>
        <name>FMN</name>
        <dbReference type="ChEBI" id="CHEBI:58210"/>
    </ligand>
</feature>
<dbReference type="PANTHER" id="PTHR10851">
    <property type="entry name" value="PYRIDOXINE-5-PHOSPHATE OXIDASE"/>
    <property type="match status" value="1"/>
</dbReference>
<dbReference type="RefSeq" id="WP_015230463.1">
    <property type="nucleotide sequence ID" value="NC_019780.1"/>
</dbReference>
<feature type="binding site" evidence="9 11">
    <location>
        <position position="86"/>
    </location>
    <ligand>
        <name>FMN</name>
        <dbReference type="ChEBI" id="CHEBI:58210"/>
    </ligand>
</feature>
<evidence type="ECO:0000256" key="1">
    <source>
        <dbReference type="ARBA" id="ARBA00004738"/>
    </source>
</evidence>